<evidence type="ECO:0000256" key="6">
    <source>
        <dbReference type="ARBA" id="ARBA00035673"/>
    </source>
</evidence>
<reference evidence="10 11" key="1">
    <citation type="journal article" date="2017" name="PLoS Biol.">
        <title>The sea cucumber genome provides insights into morphological evolution and visceral regeneration.</title>
        <authorList>
            <person name="Zhang X."/>
            <person name="Sun L."/>
            <person name="Yuan J."/>
            <person name="Sun Y."/>
            <person name="Gao Y."/>
            <person name="Zhang L."/>
            <person name="Li S."/>
            <person name="Dai H."/>
            <person name="Hamel J.F."/>
            <person name="Liu C."/>
            <person name="Yu Y."/>
            <person name="Liu S."/>
            <person name="Lin W."/>
            <person name="Guo K."/>
            <person name="Jin S."/>
            <person name="Xu P."/>
            <person name="Storey K.B."/>
            <person name="Huan P."/>
            <person name="Zhang T."/>
            <person name="Zhou Y."/>
            <person name="Zhang J."/>
            <person name="Lin C."/>
            <person name="Li X."/>
            <person name="Xing L."/>
            <person name="Huo D."/>
            <person name="Sun M."/>
            <person name="Wang L."/>
            <person name="Mercier A."/>
            <person name="Li F."/>
            <person name="Yang H."/>
            <person name="Xiang J."/>
        </authorList>
    </citation>
    <scope>NUCLEOTIDE SEQUENCE [LARGE SCALE GENOMIC DNA]</scope>
    <source>
        <strain evidence="10">Shaxun</strain>
        <tissue evidence="10">Muscle</tissue>
    </source>
</reference>
<dbReference type="Proteomes" id="UP000230750">
    <property type="component" value="Unassembled WGS sequence"/>
</dbReference>
<sequence>MSVYVVTCERLNVILYPFLLVKSVGPRLLPFFKTSFLFFLLKPYESGPSVYSVVVKCLPVICLCGFVITYIRGVSMRQRYSLCILAGLILSCFGDACLVFYKQYFIHGLLFFALAHVLYIVAFGAQPLKLPVAIICGFFAAGLYAFLVPGFKNEMVWLCLIYVILIFTMFWRAVARIHPFGNMWTWTKMCACIGALLFLISDFFLAVDKFRFAIPYRHQIVMSTYYSAQLGIALSVVDMSPKPQKSLEDDKKK</sequence>
<evidence type="ECO:0000256" key="3">
    <source>
        <dbReference type="ARBA" id="ARBA00022692"/>
    </source>
</evidence>
<gene>
    <name evidence="10" type="ORF">BSL78_14566</name>
</gene>
<evidence type="ECO:0000256" key="5">
    <source>
        <dbReference type="ARBA" id="ARBA00023136"/>
    </source>
</evidence>
<feature type="transmembrane region" description="Helical" evidence="9">
    <location>
        <begin position="155"/>
        <end position="174"/>
    </location>
</feature>
<dbReference type="PANTHER" id="PTHR31885:SF6">
    <property type="entry name" value="GH04784P"/>
    <property type="match status" value="1"/>
</dbReference>
<comment type="subcellular location">
    <subcellularLocation>
        <location evidence="1">Membrane</location>
        <topology evidence="1">Multi-pass membrane protein</topology>
    </subcellularLocation>
</comment>
<dbReference type="STRING" id="307972.A0A2G8KKV0"/>
<organism evidence="10 11">
    <name type="scientific">Stichopus japonicus</name>
    <name type="common">Sea cucumber</name>
    <dbReference type="NCBI Taxonomy" id="307972"/>
    <lineage>
        <taxon>Eukaryota</taxon>
        <taxon>Metazoa</taxon>
        <taxon>Echinodermata</taxon>
        <taxon>Eleutherozoa</taxon>
        <taxon>Echinozoa</taxon>
        <taxon>Holothuroidea</taxon>
        <taxon>Aspidochirotacea</taxon>
        <taxon>Aspidochirotida</taxon>
        <taxon>Stichopodidae</taxon>
        <taxon>Apostichopus</taxon>
    </lineage>
</organism>
<dbReference type="InterPro" id="IPR012506">
    <property type="entry name" value="TMEM86B-like"/>
</dbReference>
<dbReference type="Pfam" id="PF07947">
    <property type="entry name" value="YhhN"/>
    <property type="match status" value="1"/>
</dbReference>
<dbReference type="OrthoDB" id="2133758at2759"/>
<protein>
    <recommendedName>
        <fullName evidence="6">lysoplasmalogenase</fullName>
        <ecNumber evidence="6">3.3.2.2</ecNumber>
    </recommendedName>
</protein>
<feature type="transmembrane region" description="Helical" evidence="9">
    <location>
        <begin position="107"/>
        <end position="125"/>
    </location>
</feature>
<dbReference type="PANTHER" id="PTHR31885">
    <property type="entry name" value="GH04784P"/>
    <property type="match status" value="1"/>
</dbReference>
<evidence type="ECO:0000313" key="11">
    <source>
        <dbReference type="Proteomes" id="UP000230750"/>
    </source>
</evidence>
<evidence type="ECO:0000256" key="2">
    <source>
        <dbReference type="ARBA" id="ARBA00007375"/>
    </source>
</evidence>
<proteinExistence type="inferred from homology"/>
<evidence type="ECO:0000313" key="10">
    <source>
        <dbReference type="EMBL" id="PIK48578.1"/>
    </source>
</evidence>
<dbReference type="GO" id="GO:0047408">
    <property type="term" value="F:alkenylglycerophosphocholine hydrolase activity"/>
    <property type="evidence" value="ECO:0007669"/>
    <property type="project" value="UniProtKB-EC"/>
</dbReference>
<keyword evidence="4 9" id="KW-1133">Transmembrane helix</keyword>
<evidence type="ECO:0000256" key="9">
    <source>
        <dbReference type="SAM" id="Phobius"/>
    </source>
</evidence>
<dbReference type="EC" id="3.3.2.2" evidence="6"/>
<keyword evidence="3 9" id="KW-0812">Transmembrane</keyword>
<comment type="catalytic activity">
    <reaction evidence="7">
        <text>a 1-O-(1Z-alkenyl)-sn-glycero-3-phosphoethanolamine + H2O = a 2,3-saturated aldehyde + sn-glycero-3-phosphoethanolamine</text>
        <dbReference type="Rhea" id="RHEA:16905"/>
        <dbReference type="ChEBI" id="CHEBI:15377"/>
        <dbReference type="ChEBI" id="CHEBI:73359"/>
        <dbReference type="ChEBI" id="CHEBI:77288"/>
        <dbReference type="ChEBI" id="CHEBI:143890"/>
        <dbReference type="EC" id="3.3.2.2"/>
    </reaction>
</comment>
<dbReference type="EMBL" id="MRZV01000515">
    <property type="protein sequence ID" value="PIK48578.1"/>
    <property type="molecule type" value="Genomic_DNA"/>
</dbReference>
<evidence type="ECO:0000256" key="4">
    <source>
        <dbReference type="ARBA" id="ARBA00022989"/>
    </source>
</evidence>
<evidence type="ECO:0000256" key="8">
    <source>
        <dbReference type="ARBA" id="ARBA00049560"/>
    </source>
</evidence>
<comment type="caution">
    <text evidence="10">The sequence shown here is derived from an EMBL/GenBank/DDBJ whole genome shotgun (WGS) entry which is preliminary data.</text>
</comment>
<keyword evidence="5 9" id="KW-0472">Membrane</keyword>
<comment type="similarity">
    <text evidence="2">Belongs to the TMEM86 family.</text>
</comment>
<feature type="transmembrane region" description="Helical" evidence="9">
    <location>
        <begin position="186"/>
        <end position="207"/>
    </location>
</feature>
<dbReference type="AlphaFoldDB" id="A0A2G8KKV0"/>
<dbReference type="GO" id="GO:0016020">
    <property type="term" value="C:membrane"/>
    <property type="evidence" value="ECO:0007669"/>
    <property type="project" value="UniProtKB-SubCell"/>
</dbReference>
<accession>A0A2G8KKV0</accession>
<feature type="transmembrane region" description="Helical" evidence="9">
    <location>
        <begin position="49"/>
        <end position="70"/>
    </location>
</feature>
<feature type="transmembrane region" description="Helical" evidence="9">
    <location>
        <begin position="132"/>
        <end position="149"/>
    </location>
</feature>
<feature type="transmembrane region" description="Helical" evidence="9">
    <location>
        <begin position="12"/>
        <end position="29"/>
    </location>
</feature>
<name>A0A2G8KKV0_STIJA</name>
<evidence type="ECO:0000256" key="7">
    <source>
        <dbReference type="ARBA" id="ARBA00049458"/>
    </source>
</evidence>
<comment type="catalytic activity">
    <reaction evidence="8">
        <text>a 1-O-(1Z-alkenyl)-sn-glycero-3-phosphocholine + H2O = a 2,3-saturated aldehyde + sn-glycerol 3-phosphocholine</text>
        <dbReference type="Rhea" id="RHEA:22544"/>
        <dbReference type="ChEBI" id="CHEBI:15377"/>
        <dbReference type="ChEBI" id="CHEBI:16870"/>
        <dbReference type="ChEBI" id="CHEBI:73359"/>
        <dbReference type="ChEBI" id="CHEBI:77287"/>
        <dbReference type="EC" id="3.3.2.2"/>
    </reaction>
</comment>
<evidence type="ECO:0000256" key="1">
    <source>
        <dbReference type="ARBA" id="ARBA00004141"/>
    </source>
</evidence>
<keyword evidence="11" id="KW-1185">Reference proteome</keyword>